<comment type="function">
    <text evidence="17">Catalyzes the dehydration of the S-form of NAD(P)HX at the expense of ADP, which is converted to AMP. Together with NAD(P)HX epimerase, which catalyzes the epimerization of the S- and R-forms, the enzyme allows the repair of both epimers of NAD(P)HX, a damaged form of NAD(P)H that is a result of enzymatic or heat-dependent hydration.</text>
</comment>
<comment type="similarity">
    <text evidence="4 19">In the C-terminal section; belongs to the NnrD/CARKD family.</text>
</comment>
<dbReference type="Pfam" id="PF03853">
    <property type="entry name" value="YjeF_N"/>
    <property type="match status" value="1"/>
</dbReference>
<dbReference type="PIRSF" id="PIRSF017184">
    <property type="entry name" value="Nnr"/>
    <property type="match status" value="1"/>
</dbReference>
<evidence type="ECO:0000256" key="15">
    <source>
        <dbReference type="ARBA" id="ARBA00048238"/>
    </source>
</evidence>
<reference evidence="22" key="1">
    <citation type="submission" date="2022-09" db="EMBL/GenBank/DDBJ databases">
        <authorList>
            <person name="Li Z.-J."/>
        </authorList>
    </citation>
    <scope>NUCLEOTIDE SEQUENCE</scope>
    <source>
        <strain evidence="22">TGB11</strain>
    </source>
</reference>
<protein>
    <recommendedName>
        <fullName evidence="19">Bifunctional NAD(P)H-hydrate repair enzyme</fullName>
    </recommendedName>
    <alternativeName>
        <fullName evidence="19">Nicotinamide nucleotide repair protein</fullName>
    </alternativeName>
    <domain>
        <recommendedName>
            <fullName evidence="19">ADP-dependent (S)-NAD(P)H-hydrate dehydratase</fullName>
            <ecNumber evidence="19">4.2.1.136</ecNumber>
        </recommendedName>
        <alternativeName>
            <fullName evidence="19">ADP-dependent NAD(P)HX dehydratase</fullName>
        </alternativeName>
    </domain>
    <domain>
        <recommendedName>
            <fullName evidence="19">NAD(P)H-hydrate epimerase</fullName>
            <ecNumber evidence="19">5.1.99.6</ecNumber>
        </recommendedName>
    </domain>
</protein>
<dbReference type="AlphaFoldDB" id="A0AA47LR70"/>
<feature type="binding site" evidence="18">
    <location>
        <begin position="130"/>
        <end position="136"/>
    </location>
    <ligand>
        <name>(6S)-NADPHX</name>
        <dbReference type="ChEBI" id="CHEBI:64076"/>
    </ligand>
</feature>
<evidence type="ECO:0000256" key="19">
    <source>
        <dbReference type="PIRNR" id="PIRNR017184"/>
    </source>
</evidence>
<dbReference type="InterPro" id="IPR004443">
    <property type="entry name" value="YjeF_N_dom"/>
</dbReference>
<accession>A0AA47LR70</accession>
<feature type="binding site" evidence="18">
    <location>
        <position position="126"/>
    </location>
    <ligand>
        <name>K(+)</name>
        <dbReference type="ChEBI" id="CHEBI:29103"/>
    </ligand>
</feature>
<evidence type="ECO:0000256" key="10">
    <source>
        <dbReference type="ARBA" id="ARBA00023027"/>
    </source>
</evidence>
<dbReference type="Pfam" id="PF01256">
    <property type="entry name" value="Carb_kinase"/>
    <property type="match status" value="1"/>
</dbReference>
<dbReference type="PROSITE" id="PS51385">
    <property type="entry name" value="YJEF_N"/>
    <property type="match status" value="1"/>
</dbReference>
<dbReference type="GO" id="GO:0046496">
    <property type="term" value="P:nicotinamide nucleotide metabolic process"/>
    <property type="evidence" value="ECO:0007669"/>
    <property type="project" value="UniProtKB-UniRule"/>
</dbReference>
<dbReference type="PROSITE" id="PS51383">
    <property type="entry name" value="YJEF_C_3"/>
    <property type="match status" value="1"/>
</dbReference>
<dbReference type="SUPFAM" id="SSF53613">
    <property type="entry name" value="Ribokinase-like"/>
    <property type="match status" value="1"/>
</dbReference>
<feature type="binding site" evidence="17">
    <location>
        <position position="433"/>
    </location>
    <ligand>
        <name>AMP</name>
        <dbReference type="ChEBI" id="CHEBI:456215"/>
    </ligand>
</feature>
<evidence type="ECO:0000259" key="20">
    <source>
        <dbReference type="PROSITE" id="PS51383"/>
    </source>
</evidence>
<dbReference type="FunFam" id="3.40.1190.20:FF:000017">
    <property type="entry name" value="Multifunctional fusion protein"/>
    <property type="match status" value="1"/>
</dbReference>
<comment type="function">
    <text evidence="14 19">Bifunctional enzyme that catalyzes the epimerization of the S- and R-forms of NAD(P)HX and the dehydration of the S-form of NAD(P)HX at the expense of ADP, which is converted to AMP. This allows the repair of both epimers of NAD(P)HX, a damaged form of NAD(P)H that is a result of enzymatic or heat-dependent hydration.</text>
</comment>
<keyword evidence="6 17" id="KW-0547">Nucleotide-binding</keyword>
<evidence type="ECO:0000256" key="11">
    <source>
        <dbReference type="ARBA" id="ARBA00023235"/>
    </source>
</evidence>
<comment type="caution">
    <text evidence="18">Lacks conserved residue(s) required for the propagation of feature annotation.</text>
</comment>
<gene>
    <name evidence="17" type="primary">nnrD</name>
    <name evidence="18" type="synonym">nnrE</name>
    <name evidence="22" type="ORF">N8M53_11650</name>
</gene>
<evidence type="ECO:0000313" key="23">
    <source>
        <dbReference type="Proteomes" id="UP001164748"/>
    </source>
</evidence>
<feature type="binding site" evidence="17">
    <location>
        <position position="322"/>
    </location>
    <ligand>
        <name>(6S)-NADPHX</name>
        <dbReference type="ChEBI" id="CHEBI:64076"/>
    </ligand>
</feature>
<name>A0AA47LR70_9GAMM</name>
<comment type="similarity">
    <text evidence="18">Belongs to the NnrE/AIBP family.</text>
</comment>
<dbReference type="GO" id="GO:0052855">
    <property type="term" value="F:ADP-dependent NAD(P)H-hydrate dehydratase activity"/>
    <property type="evidence" value="ECO:0007669"/>
    <property type="project" value="UniProtKB-UniRule"/>
</dbReference>
<keyword evidence="9 18" id="KW-0630">Potassium</keyword>
<comment type="catalytic activity">
    <reaction evidence="1 18 19">
        <text>(6R)-NADHX = (6S)-NADHX</text>
        <dbReference type="Rhea" id="RHEA:32215"/>
        <dbReference type="ChEBI" id="CHEBI:64074"/>
        <dbReference type="ChEBI" id="CHEBI:64075"/>
        <dbReference type="EC" id="5.1.99.6"/>
    </reaction>
</comment>
<evidence type="ECO:0000256" key="16">
    <source>
        <dbReference type="ARBA" id="ARBA00049209"/>
    </source>
</evidence>
<dbReference type="PROSITE" id="PS01050">
    <property type="entry name" value="YJEF_C_2"/>
    <property type="match status" value="1"/>
</dbReference>
<comment type="similarity">
    <text evidence="3 19">In the N-terminal section; belongs to the NnrE/AIBP family.</text>
</comment>
<dbReference type="PANTHER" id="PTHR12592:SF0">
    <property type="entry name" value="ATP-DEPENDENT (S)-NAD(P)H-HYDRATE DEHYDRATASE"/>
    <property type="match status" value="1"/>
</dbReference>
<evidence type="ECO:0000256" key="5">
    <source>
        <dbReference type="ARBA" id="ARBA00022723"/>
    </source>
</evidence>
<dbReference type="FunFam" id="3.40.50.10260:FF:000003">
    <property type="entry name" value="Multifunctional fusion protein"/>
    <property type="match status" value="1"/>
</dbReference>
<comment type="cofactor">
    <cofactor evidence="18 19">
        <name>K(+)</name>
        <dbReference type="ChEBI" id="CHEBI:29103"/>
    </cofactor>
    <text evidence="18 19">Binds 1 potassium ion per subunit.</text>
</comment>
<feature type="binding site" evidence="17">
    <location>
        <position position="261"/>
    </location>
    <ligand>
        <name>(6S)-NADPHX</name>
        <dbReference type="ChEBI" id="CHEBI:64076"/>
    </ligand>
</feature>
<dbReference type="EC" id="5.1.99.6" evidence="19"/>
<dbReference type="CDD" id="cd01171">
    <property type="entry name" value="YXKO-related"/>
    <property type="match status" value="1"/>
</dbReference>
<evidence type="ECO:0000256" key="1">
    <source>
        <dbReference type="ARBA" id="ARBA00000013"/>
    </source>
</evidence>
<evidence type="ECO:0000256" key="2">
    <source>
        <dbReference type="ARBA" id="ARBA00000909"/>
    </source>
</evidence>
<keyword evidence="13" id="KW-0511">Multifunctional enzyme</keyword>
<keyword evidence="7 17" id="KW-0067">ATP-binding</keyword>
<comment type="function">
    <text evidence="18">Catalyzes the epimerization of the S- and R-forms of NAD(P)HX, a damaged form of NAD(P)H that is a result of enzymatic or heat-dependent hydration. This is a prerequisite for the S-specific NAD(P)H-hydrate dehydratase to allow the repair of both epimers of NAD(P)HX.</text>
</comment>
<proteinExistence type="inferred from homology"/>
<keyword evidence="8 17" id="KW-0521">NADP</keyword>
<evidence type="ECO:0000256" key="18">
    <source>
        <dbReference type="HAMAP-Rule" id="MF_01966"/>
    </source>
</evidence>
<feature type="binding site" evidence="17">
    <location>
        <position position="434"/>
    </location>
    <ligand>
        <name>(6S)-NADPHX</name>
        <dbReference type="ChEBI" id="CHEBI:64076"/>
    </ligand>
</feature>
<evidence type="ECO:0000256" key="13">
    <source>
        <dbReference type="ARBA" id="ARBA00023268"/>
    </source>
</evidence>
<dbReference type="NCBIfam" id="TIGR00197">
    <property type="entry name" value="yjeF_nterm"/>
    <property type="match status" value="1"/>
</dbReference>
<evidence type="ECO:0000256" key="3">
    <source>
        <dbReference type="ARBA" id="ARBA00006001"/>
    </source>
</evidence>
<keyword evidence="11 18" id="KW-0413">Isomerase</keyword>
<dbReference type="PANTHER" id="PTHR12592">
    <property type="entry name" value="ATP-DEPENDENT (S)-NAD(P)H-HYDRATE DEHYDRATASE FAMILY MEMBER"/>
    <property type="match status" value="1"/>
</dbReference>
<keyword evidence="12 17" id="KW-0456">Lyase</keyword>
<comment type="similarity">
    <text evidence="17">Belongs to the NnrD/CARKD family.</text>
</comment>
<evidence type="ECO:0000256" key="7">
    <source>
        <dbReference type="ARBA" id="ARBA00022840"/>
    </source>
</evidence>
<feature type="domain" description="YjeF N-terminal" evidence="21">
    <location>
        <begin position="15"/>
        <end position="216"/>
    </location>
</feature>
<evidence type="ECO:0000313" key="22">
    <source>
        <dbReference type="EMBL" id="WBA08449.1"/>
    </source>
</evidence>
<evidence type="ECO:0000259" key="21">
    <source>
        <dbReference type="PROSITE" id="PS51385"/>
    </source>
</evidence>
<dbReference type="EMBL" id="CP114588">
    <property type="protein sequence ID" value="WBA08449.1"/>
    <property type="molecule type" value="Genomic_DNA"/>
</dbReference>
<dbReference type="GO" id="GO:0046872">
    <property type="term" value="F:metal ion binding"/>
    <property type="evidence" value="ECO:0007669"/>
    <property type="project" value="UniProtKB-UniRule"/>
</dbReference>
<dbReference type="GO" id="GO:0052856">
    <property type="term" value="F:NAD(P)HX epimerase activity"/>
    <property type="evidence" value="ECO:0007669"/>
    <property type="project" value="UniProtKB-UniRule"/>
</dbReference>
<dbReference type="GO" id="GO:0110051">
    <property type="term" value="P:metabolite repair"/>
    <property type="evidence" value="ECO:0007669"/>
    <property type="project" value="TreeGrafter"/>
</dbReference>
<dbReference type="InterPro" id="IPR036652">
    <property type="entry name" value="YjeF_N_dom_sf"/>
</dbReference>
<dbReference type="Proteomes" id="UP001164748">
    <property type="component" value="Chromosome"/>
</dbReference>
<organism evidence="22 23">
    <name type="scientific">Salinivibrio kushneri</name>
    <dbReference type="NCBI Taxonomy" id="1908198"/>
    <lineage>
        <taxon>Bacteria</taxon>
        <taxon>Pseudomonadati</taxon>
        <taxon>Pseudomonadota</taxon>
        <taxon>Gammaproteobacteria</taxon>
        <taxon>Vibrionales</taxon>
        <taxon>Vibrionaceae</taxon>
        <taxon>Salinivibrio</taxon>
    </lineage>
</organism>
<dbReference type="HAMAP" id="MF_01965">
    <property type="entry name" value="NADHX_dehydratase"/>
    <property type="match status" value="1"/>
</dbReference>
<evidence type="ECO:0000256" key="17">
    <source>
        <dbReference type="HAMAP-Rule" id="MF_01965"/>
    </source>
</evidence>
<feature type="binding site" evidence="17">
    <location>
        <begin position="405"/>
        <end position="409"/>
    </location>
    <ligand>
        <name>AMP</name>
        <dbReference type="ChEBI" id="CHEBI:456215"/>
    </ligand>
</feature>
<evidence type="ECO:0000256" key="8">
    <source>
        <dbReference type="ARBA" id="ARBA00022857"/>
    </source>
</evidence>
<sequence length="490" mass="51367">MATSLPQSFYRAEQVREGEQAVAQALSIPMYQLMLRAGQSVFDSINQYYPNAARLLIVCGAGNNAGDGYVIARLAKSAGLSVTVWSLVTPSQLEGDAATAWQEWQDCGGSYVEQQPTISQFDVVVDAILGTGLSRVVEGAFAQAISAINLADVPVVAVDIPSGLCANSGCVKGVAIDADMTVTLIALKQGLLTGQAVAHRGELLFAGLNVATAFARQCTPAGYLVRDDWIEQHLPKRARSAHKGQFGRVLCLGGDQGMAGAVTLSAQAALRTGAGLVKVVTQKAHTLMLVTRQPELMTQDWAPGQSLSETLAWATHLVIGPGLGQSAWSDALWNIVVNARSPKVIDADGLNKLARQPQHRDDWILTPHPGEAARLLGCDTKDVELDRFAAVKAIHTRYGGVAVLKGAGTIVYDGTNYAVANVGNPGMASGGMGDVLSGVIGSLLAQGVDLFPAAALGCYLHGKAGDKAAEAGERGLLASDLFPYLQQLVD</sequence>
<feature type="binding site" evidence="18">
    <location>
        <position position="162"/>
    </location>
    <ligand>
        <name>K(+)</name>
        <dbReference type="ChEBI" id="CHEBI:29103"/>
    </ligand>
</feature>
<feature type="binding site" evidence="17">
    <location>
        <position position="368"/>
    </location>
    <ligand>
        <name>(6S)-NADPHX</name>
        <dbReference type="ChEBI" id="CHEBI:64076"/>
    </ligand>
</feature>
<dbReference type="NCBIfam" id="TIGR00196">
    <property type="entry name" value="yjeF_cterm"/>
    <property type="match status" value="1"/>
</dbReference>
<comment type="catalytic activity">
    <reaction evidence="16 17 19">
        <text>(6S)-NADPHX + ADP = AMP + phosphate + NADPH + H(+)</text>
        <dbReference type="Rhea" id="RHEA:32235"/>
        <dbReference type="ChEBI" id="CHEBI:15378"/>
        <dbReference type="ChEBI" id="CHEBI:43474"/>
        <dbReference type="ChEBI" id="CHEBI:57783"/>
        <dbReference type="ChEBI" id="CHEBI:64076"/>
        <dbReference type="ChEBI" id="CHEBI:456215"/>
        <dbReference type="ChEBI" id="CHEBI:456216"/>
        <dbReference type="EC" id="4.2.1.136"/>
    </reaction>
</comment>
<feature type="domain" description="YjeF C-terminal" evidence="20">
    <location>
        <begin position="226"/>
        <end position="490"/>
    </location>
</feature>
<comment type="subunit">
    <text evidence="17">Homotetramer.</text>
</comment>
<dbReference type="InterPro" id="IPR030677">
    <property type="entry name" value="Nnr"/>
</dbReference>
<dbReference type="GO" id="GO:0005524">
    <property type="term" value="F:ATP binding"/>
    <property type="evidence" value="ECO:0007669"/>
    <property type="project" value="UniProtKB-UniRule"/>
</dbReference>
<dbReference type="InterPro" id="IPR017953">
    <property type="entry name" value="Carbohydrate_kinase_pred_CS"/>
</dbReference>
<keyword evidence="5 18" id="KW-0479">Metal-binding</keyword>
<evidence type="ECO:0000256" key="12">
    <source>
        <dbReference type="ARBA" id="ARBA00023239"/>
    </source>
</evidence>
<dbReference type="InterPro" id="IPR000631">
    <property type="entry name" value="CARKD"/>
</dbReference>
<dbReference type="RefSeq" id="WP_269578901.1">
    <property type="nucleotide sequence ID" value="NZ_CP114588.1"/>
</dbReference>
<evidence type="ECO:0000256" key="6">
    <source>
        <dbReference type="ARBA" id="ARBA00022741"/>
    </source>
</evidence>
<evidence type="ECO:0000256" key="14">
    <source>
        <dbReference type="ARBA" id="ARBA00025153"/>
    </source>
</evidence>
<evidence type="ECO:0000256" key="9">
    <source>
        <dbReference type="ARBA" id="ARBA00022958"/>
    </source>
</evidence>
<feature type="binding site" evidence="18">
    <location>
        <position position="64"/>
    </location>
    <ligand>
        <name>K(+)</name>
        <dbReference type="ChEBI" id="CHEBI:29103"/>
    </ligand>
</feature>
<comment type="cofactor">
    <cofactor evidence="17">
        <name>Mg(2+)</name>
        <dbReference type="ChEBI" id="CHEBI:18420"/>
    </cofactor>
</comment>
<feature type="binding site" evidence="18">
    <location>
        <position position="159"/>
    </location>
    <ligand>
        <name>(6S)-NADPHX</name>
        <dbReference type="ChEBI" id="CHEBI:64076"/>
    </ligand>
</feature>
<dbReference type="InterPro" id="IPR029056">
    <property type="entry name" value="Ribokinase-like"/>
</dbReference>
<dbReference type="Gene3D" id="3.40.50.10260">
    <property type="entry name" value="YjeF N-terminal domain"/>
    <property type="match status" value="1"/>
</dbReference>
<dbReference type="Gene3D" id="3.40.1190.20">
    <property type="match status" value="1"/>
</dbReference>
<dbReference type="HAMAP" id="MF_01966">
    <property type="entry name" value="NADHX_epimerase"/>
    <property type="match status" value="1"/>
</dbReference>
<keyword evidence="10 17" id="KW-0520">NAD</keyword>
<comment type="catalytic activity">
    <reaction evidence="2 18 19">
        <text>(6R)-NADPHX = (6S)-NADPHX</text>
        <dbReference type="Rhea" id="RHEA:32227"/>
        <dbReference type="ChEBI" id="CHEBI:64076"/>
        <dbReference type="ChEBI" id="CHEBI:64077"/>
        <dbReference type="EC" id="5.1.99.6"/>
    </reaction>
</comment>
<dbReference type="EC" id="4.2.1.136" evidence="19"/>
<evidence type="ECO:0000256" key="4">
    <source>
        <dbReference type="ARBA" id="ARBA00009524"/>
    </source>
</evidence>
<comment type="catalytic activity">
    <reaction evidence="15 17 19">
        <text>(6S)-NADHX + ADP = AMP + phosphate + NADH + H(+)</text>
        <dbReference type="Rhea" id="RHEA:32223"/>
        <dbReference type="ChEBI" id="CHEBI:15378"/>
        <dbReference type="ChEBI" id="CHEBI:43474"/>
        <dbReference type="ChEBI" id="CHEBI:57945"/>
        <dbReference type="ChEBI" id="CHEBI:64074"/>
        <dbReference type="ChEBI" id="CHEBI:456215"/>
        <dbReference type="ChEBI" id="CHEBI:456216"/>
        <dbReference type="EC" id="4.2.1.136"/>
    </reaction>
</comment>
<dbReference type="SUPFAM" id="SSF64153">
    <property type="entry name" value="YjeF N-terminal domain-like"/>
    <property type="match status" value="1"/>
</dbReference>